<evidence type="ECO:0000313" key="2">
    <source>
        <dbReference type="Proteomes" id="UP000648257"/>
    </source>
</evidence>
<reference evidence="1 2" key="1">
    <citation type="submission" date="2020-08" db="EMBL/GenBank/DDBJ databases">
        <title>Novel species isolated from subtropical streams in China.</title>
        <authorList>
            <person name="Lu H."/>
        </authorList>
    </citation>
    <scope>NUCLEOTIDE SEQUENCE [LARGE SCALE GENOMIC DNA]</scope>
    <source>
        <strain evidence="1 2">KACC 16656</strain>
    </source>
</reference>
<accession>A0ABR6X083</accession>
<name>A0ABR6X083_9BURK</name>
<dbReference type="RefSeq" id="WP_186921374.1">
    <property type="nucleotide sequence ID" value="NZ_JACOFW010000002.1"/>
</dbReference>
<organism evidence="1 2">
    <name type="scientific">Undibacterium seohonense</name>
    <dbReference type="NCBI Taxonomy" id="1344950"/>
    <lineage>
        <taxon>Bacteria</taxon>
        <taxon>Pseudomonadati</taxon>
        <taxon>Pseudomonadota</taxon>
        <taxon>Betaproteobacteria</taxon>
        <taxon>Burkholderiales</taxon>
        <taxon>Oxalobacteraceae</taxon>
        <taxon>Undibacterium</taxon>
    </lineage>
</organism>
<protein>
    <submittedName>
        <fullName evidence="1">Uncharacterized protein</fullName>
    </submittedName>
</protein>
<dbReference type="Proteomes" id="UP000648257">
    <property type="component" value="Unassembled WGS sequence"/>
</dbReference>
<evidence type="ECO:0000313" key="1">
    <source>
        <dbReference type="EMBL" id="MBC3806359.1"/>
    </source>
</evidence>
<comment type="caution">
    <text evidence="1">The sequence shown here is derived from an EMBL/GenBank/DDBJ whole genome shotgun (WGS) entry which is preliminary data.</text>
</comment>
<dbReference type="EMBL" id="JACOFW010000002">
    <property type="protein sequence ID" value="MBC3806359.1"/>
    <property type="molecule type" value="Genomic_DNA"/>
</dbReference>
<gene>
    <name evidence="1" type="ORF">H8K52_03230</name>
</gene>
<proteinExistence type="predicted"/>
<keyword evidence="2" id="KW-1185">Reference proteome</keyword>
<sequence>MKTFIYFCPLKLVIVSFIFVIGGTSVAKVSSQDEVPKPKTRKECVKMFKEKFSDPVDISAQASKELLQLIQDLETATDPDKRKLLEEKKKVEMVKFSENIDALANKLCDRLIK</sequence>